<keyword evidence="4" id="KW-1185">Reference proteome</keyword>
<dbReference type="KEGG" id="ares:IWH25_09200"/>
<feature type="domain" description="Flagellar hook-length control protein-like C-terminal" evidence="2">
    <location>
        <begin position="127"/>
        <end position="204"/>
    </location>
</feature>
<feature type="compositionally biased region" description="Basic residues" evidence="1">
    <location>
        <begin position="21"/>
        <end position="75"/>
    </location>
</feature>
<dbReference type="InterPro" id="IPR021136">
    <property type="entry name" value="Flagellar_hook_control-like_C"/>
</dbReference>
<evidence type="ECO:0000313" key="4">
    <source>
        <dbReference type="Proteomes" id="UP000663444"/>
    </source>
</evidence>
<dbReference type="EMBL" id="CP064781">
    <property type="protein sequence ID" value="QRJ65692.1"/>
    <property type="molecule type" value="Genomic_DNA"/>
</dbReference>
<proteinExistence type="predicted"/>
<evidence type="ECO:0000313" key="3">
    <source>
        <dbReference type="EMBL" id="QRJ65692.1"/>
    </source>
</evidence>
<feature type="region of interest" description="Disordered" evidence="1">
    <location>
        <begin position="1"/>
        <end position="136"/>
    </location>
</feature>
<protein>
    <submittedName>
        <fullName evidence="3">Flagellar hook-length control protein FliK</fullName>
    </submittedName>
</protein>
<dbReference type="Pfam" id="PF02120">
    <property type="entry name" value="Flg_hook"/>
    <property type="match status" value="1"/>
</dbReference>
<keyword evidence="3" id="KW-0282">Flagellum</keyword>
<evidence type="ECO:0000259" key="2">
    <source>
        <dbReference type="Pfam" id="PF02120"/>
    </source>
</evidence>
<gene>
    <name evidence="3" type="ORF">IWH25_09200</name>
</gene>
<reference evidence="3" key="1">
    <citation type="submission" date="2020-11" db="EMBL/GenBank/DDBJ databases">
        <title>Azospira restricta DSM 18626 genome sequence.</title>
        <authorList>
            <person name="Moe W.M."/>
        </authorList>
    </citation>
    <scope>NUCLEOTIDE SEQUENCE</scope>
    <source>
        <strain evidence="3">DSM 18626</strain>
    </source>
</reference>
<dbReference type="Proteomes" id="UP000663444">
    <property type="component" value="Chromosome"/>
</dbReference>
<evidence type="ECO:0000256" key="1">
    <source>
        <dbReference type="SAM" id="MobiDB-lite"/>
    </source>
</evidence>
<sequence>MNRSGCSTHGRWKPCSASRRGGIRRSPARCRRPRISDRRQHRQPRRRQRRRQRYRKQPLRTRRRGRSPQHRSKRRCPPDSRWPRTCCRSSSNSWKRWPRKPTSGRARPGPDNRCNGKSSRRTAAGRRTAKRKPPPWQTRLTLTMPQLGEVRAALRIAGGELTLSISAASGDAAMRLANGGDALRGQLAAAGLALGGFTVGHHEPRPE</sequence>
<dbReference type="Gene3D" id="3.30.750.140">
    <property type="match status" value="1"/>
</dbReference>
<name>A0A974SSL7_9RHOO</name>
<keyword evidence="3" id="KW-0969">Cilium</keyword>
<organism evidence="3 4">
    <name type="scientific">Azospira restricta</name>
    <dbReference type="NCBI Taxonomy" id="404405"/>
    <lineage>
        <taxon>Bacteria</taxon>
        <taxon>Pseudomonadati</taxon>
        <taxon>Pseudomonadota</taxon>
        <taxon>Betaproteobacteria</taxon>
        <taxon>Rhodocyclales</taxon>
        <taxon>Rhodocyclaceae</taxon>
        <taxon>Azospira</taxon>
    </lineage>
</organism>
<dbReference type="InterPro" id="IPR038610">
    <property type="entry name" value="FliK-like_C_sf"/>
</dbReference>
<keyword evidence="3" id="KW-0966">Cell projection</keyword>
<feature type="compositionally biased region" description="Basic residues" evidence="1">
    <location>
        <begin position="118"/>
        <end position="133"/>
    </location>
</feature>
<dbReference type="AlphaFoldDB" id="A0A974SSL7"/>
<accession>A0A974SSL7</accession>